<keyword evidence="1" id="KW-1133">Transmembrane helix</keyword>
<feature type="transmembrane region" description="Helical" evidence="1">
    <location>
        <begin position="6"/>
        <end position="24"/>
    </location>
</feature>
<evidence type="ECO:0000313" key="2">
    <source>
        <dbReference type="EMBL" id="MFD2114261.1"/>
    </source>
</evidence>
<reference evidence="3" key="1">
    <citation type="journal article" date="2019" name="Int. J. Syst. Evol. Microbiol.">
        <title>The Global Catalogue of Microorganisms (GCM) 10K type strain sequencing project: providing services to taxonomists for standard genome sequencing and annotation.</title>
        <authorList>
            <consortium name="The Broad Institute Genomics Platform"/>
            <consortium name="The Broad Institute Genome Sequencing Center for Infectious Disease"/>
            <person name="Wu L."/>
            <person name="Ma J."/>
        </authorList>
    </citation>
    <scope>NUCLEOTIDE SEQUENCE [LARGE SCALE GENOMIC DNA]</scope>
    <source>
        <strain evidence="3">GH52</strain>
    </source>
</reference>
<keyword evidence="1" id="KW-0472">Membrane</keyword>
<evidence type="ECO:0000256" key="1">
    <source>
        <dbReference type="SAM" id="Phobius"/>
    </source>
</evidence>
<dbReference type="RefSeq" id="WP_377769232.1">
    <property type="nucleotide sequence ID" value="NZ_JBHUHO010000002.1"/>
</dbReference>
<name>A0ABW4YEZ1_9BACL</name>
<evidence type="ECO:0000313" key="3">
    <source>
        <dbReference type="Proteomes" id="UP001597362"/>
    </source>
</evidence>
<keyword evidence="3" id="KW-1185">Reference proteome</keyword>
<keyword evidence="1" id="KW-0812">Transmembrane</keyword>
<sequence length="152" mass="18124">MILKVLFFLNGIVFIFVVLVFTLVKFKETKQLRSILSQMGQLDMESNQKLVILDYKNPSYQEMDRLLSLNAPDIEEQIILFQSPKWLHEIKRKTWSKHKVIHASSLYDTHIKEGHLALISNRKYRVEIITEVTEYFNQLYAKVEYKEQSQSW</sequence>
<dbReference type="EMBL" id="JBHUHO010000002">
    <property type="protein sequence ID" value="MFD2114261.1"/>
    <property type="molecule type" value="Genomic_DNA"/>
</dbReference>
<accession>A0ABW4YEZ1</accession>
<comment type="caution">
    <text evidence="2">The sequence shown here is derived from an EMBL/GenBank/DDBJ whole genome shotgun (WGS) entry which is preliminary data.</text>
</comment>
<proteinExistence type="predicted"/>
<organism evidence="2 3">
    <name type="scientific">Paenibacillus yanchengensis</name>
    <dbReference type="NCBI Taxonomy" id="2035833"/>
    <lineage>
        <taxon>Bacteria</taxon>
        <taxon>Bacillati</taxon>
        <taxon>Bacillota</taxon>
        <taxon>Bacilli</taxon>
        <taxon>Bacillales</taxon>
        <taxon>Paenibacillaceae</taxon>
        <taxon>Paenibacillus</taxon>
    </lineage>
</organism>
<gene>
    <name evidence="2" type="ORF">ACFSJH_00635</name>
</gene>
<protein>
    <submittedName>
        <fullName evidence="2">Uncharacterized protein</fullName>
    </submittedName>
</protein>
<dbReference type="Proteomes" id="UP001597362">
    <property type="component" value="Unassembled WGS sequence"/>
</dbReference>